<evidence type="ECO:0000313" key="3">
    <source>
        <dbReference type="EMBL" id="KWN14216.1"/>
    </source>
</evidence>
<gene>
    <name evidence="3" type="ORF">WT83_17300</name>
</gene>
<dbReference type="EMBL" id="LPLZ01000048">
    <property type="protein sequence ID" value="KWN14216.1"/>
    <property type="molecule type" value="Genomic_DNA"/>
</dbReference>
<dbReference type="InterPro" id="IPR050879">
    <property type="entry name" value="Acyltransferase_3"/>
</dbReference>
<keyword evidence="1" id="KW-0472">Membrane</keyword>
<dbReference type="InterPro" id="IPR002656">
    <property type="entry name" value="Acyl_transf_3_dom"/>
</dbReference>
<organism evidence="3 4">
    <name type="scientific">Burkholderia territorii</name>
    <dbReference type="NCBI Taxonomy" id="1503055"/>
    <lineage>
        <taxon>Bacteria</taxon>
        <taxon>Pseudomonadati</taxon>
        <taxon>Pseudomonadota</taxon>
        <taxon>Betaproteobacteria</taxon>
        <taxon>Burkholderiales</taxon>
        <taxon>Burkholderiaceae</taxon>
        <taxon>Burkholderia</taxon>
        <taxon>Burkholderia cepacia complex</taxon>
    </lineage>
</organism>
<dbReference type="Proteomes" id="UP000068016">
    <property type="component" value="Unassembled WGS sequence"/>
</dbReference>
<dbReference type="PANTHER" id="PTHR23028:SF131">
    <property type="entry name" value="BLR2367 PROTEIN"/>
    <property type="match status" value="1"/>
</dbReference>
<feature type="transmembrane region" description="Helical" evidence="1">
    <location>
        <begin position="199"/>
        <end position="218"/>
    </location>
</feature>
<dbReference type="GO" id="GO:0016020">
    <property type="term" value="C:membrane"/>
    <property type="evidence" value="ECO:0007669"/>
    <property type="project" value="TreeGrafter"/>
</dbReference>
<proteinExistence type="predicted"/>
<feature type="transmembrane region" description="Helical" evidence="1">
    <location>
        <begin position="138"/>
        <end position="159"/>
    </location>
</feature>
<accession>A0A108EMY1</accession>
<dbReference type="AlphaFoldDB" id="A0A108EMY1"/>
<dbReference type="Pfam" id="PF01757">
    <property type="entry name" value="Acyl_transf_3"/>
    <property type="match status" value="1"/>
</dbReference>
<protein>
    <recommendedName>
        <fullName evidence="2">Acyltransferase 3 domain-containing protein</fullName>
    </recommendedName>
</protein>
<dbReference type="RefSeq" id="WP_060347533.1">
    <property type="nucleotide sequence ID" value="NZ_LPLZ01000048.1"/>
</dbReference>
<dbReference type="PANTHER" id="PTHR23028">
    <property type="entry name" value="ACETYLTRANSFERASE"/>
    <property type="match status" value="1"/>
</dbReference>
<feature type="transmembrane region" description="Helical" evidence="1">
    <location>
        <begin position="318"/>
        <end position="339"/>
    </location>
</feature>
<dbReference type="GO" id="GO:0016747">
    <property type="term" value="F:acyltransferase activity, transferring groups other than amino-acyl groups"/>
    <property type="evidence" value="ECO:0007669"/>
    <property type="project" value="InterPro"/>
</dbReference>
<feature type="transmembrane region" description="Helical" evidence="1">
    <location>
        <begin position="166"/>
        <end position="187"/>
    </location>
</feature>
<feature type="transmembrane region" description="Helical" evidence="1">
    <location>
        <begin position="37"/>
        <end position="56"/>
    </location>
</feature>
<dbReference type="GO" id="GO:0000271">
    <property type="term" value="P:polysaccharide biosynthetic process"/>
    <property type="evidence" value="ECO:0007669"/>
    <property type="project" value="TreeGrafter"/>
</dbReference>
<feature type="domain" description="Acyltransferase 3" evidence="2">
    <location>
        <begin position="6"/>
        <end position="339"/>
    </location>
</feature>
<evidence type="ECO:0000256" key="1">
    <source>
        <dbReference type="SAM" id="Phobius"/>
    </source>
</evidence>
<evidence type="ECO:0000259" key="2">
    <source>
        <dbReference type="Pfam" id="PF01757"/>
    </source>
</evidence>
<keyword evidence="1" id="KW-0812">Transmembrane</keyword>
<feature type="transmembrane region" description="Helical" evidence="1">
    <location>
        <begin position="239"/>
        <end position="268"/>
    </location>
</feature>
<evidence type="ECO:0000313" key="4">
    <source>
        <dbReference type="Proteomes" id="UP000068016"/>
    </source>
</evidence>
<keyword evidence="1" id="KW-1133">Transmembrane helix</keyword>
<reference evidence="3 4" key="1">
    <citation type="submission" date="2015-11" db="EMBL/GenBank/DDBJ databases">
        <title>Expanding the genomic diversity of Burkholderia species for the development of highly accurate diagnostics.</title>
        <authorList>
            <person name="Sahl J."/>
            <person name="Keim P."/>
            <person name="Wagner D."/>
        </authorList>
    </citation>
    <scope>NUCLEOTIDE SEQUENCE [LARGE SCALE GENOMIC DNA]</scope>
    <source>
        <strain evidence="3 4">MSMB793WGS</strain>
    </source>
</reference>
<sequence length="368" mass="40349">MKRTITSLDGLRGAAALLVALFHLNMGTLDLTYLQGGYLAVDLFFVLSGFVISSAYSEQLDDGPRLFAFLTRRFGRLWPTHIVTTIIYYGLANVLLGLGTAITAGHFRFKMLPTTREIASTLTMTQGLHLFASPFGTAVSWSACDEFFVYILFALLCFHFRGARRIALLSSMMVISFALVIWASLAVHECTLGSRCMDITSDFGWARCIAGFFAGALLSEFRESRAALMMRTVPTQCTAALLSCFIVAFSYQIPGLAFIGPASFVLLVGSLSGDTGPVARVLNTMPFQYSGRISYSLYLTFGALRPITDIVRTIDSPIAQGIGATVFILLSFAVADILYRRIEAPWRIRFHALADRICGNRLQQPAAS</sequence>
<name>A0A108EMY1_9BURK</name>
<feature type="transmembrane region" description="Helical" evidence="1">
    <location>
        <begin position="77"/>
        <end position="102"/>
    </location>
</feature>
<comment type="caution">
    <text evidence="3">The sequence shown here is derived from an EMBL/GenBank/DDBJ whole genome shotgun (WGS) entry which is preliminary data.</text>
</comment>